<accession>A0ACB8R700</accession>
<evidence type="ECO:0000313" key="1">
    <source>
        <dbReference type="EMBL" id="KAI0039725.1"/>
    </source>
</evidence>
<dbReference type="EMBL" id="MU276270">
    <property type="protein sequence ID" value="KAI0039725.1"/>
    <property type="molecule type" value="Genomic_DNA"/>
</dbReference>
<name>A0ACB8R700_9AGAM</name>
<evidence type="ECO:0000313" key="2">
    <source>
        <dbReference type="Proteomes" id="UP000814033"/>
    </source>
</evidence>
<dbReference type="Proteomes" id="UP000814033">
    <property type="component" value="Unassembled WGS sequence"/>
</dbReference>
<protein>
    <submittedName>
        <fullName evidence="1">Uncharacterized protein</fullName>
    </submittedName>
</protein>
<proteinExistence type="predicted"/>
<organism evidence="1 2">
    <name type="scientific">Auriscalpium vulgare</name>
    <dbReference type="NCBI Taxonomy" id="40419"/>
    <lineage>
        <taxon>Eukaryota</taxon>
        <taxon>Fungi</taxon>
        <taxon>Dikarya</taxon>
        <taxon>Basidiomycota</taxon>
        <taxon>Agaricomycotina</taxon>
        <taxon>Agaricomycetes</taxon>
        <taxon>Russulales</taxon>
        <taxon>Auriscalpiaceae</taxon>
        <taxon>Auriscalpium</taxon>
    </lineage>
</organism>
<reference evidence="1" key="2">
    <citation type="journal article" date="2022" name="New Phytol.">
        <title>Evolutionary transition to the ectomycorrhizal habit in the genomes of a hyperdiverse lineage of mushroom-forming fungi.</title>
        <authorList>
            <person name="Looney B."/>
            <person name="Miyauchi S."/>
            <person name="Morin E."/>
            <person name="Drula E."/>
            <person name="Courty P.E."/>
            <person name="Kohler A."/>
            <person name="Kuo A."/>
            <person name="LaButti K."/>
            <person name="Pangilinan J."/>
            <person name="Lipzen A."/>
            <person name="Riley R."/>
            <person name="Andreopoulos W."/>
            <person name="He G."/>
            <person name="Johnson J."/>
            <person name="Nolan M."/>
            <person name="Tritt A."/>
            <person name="Barry K.W."/>
            <person name="Grigoriev I.V."/>
            <person name="Nagy L.G."/>
            <person name="Hibbett D."/>
            <person name="Henrissat B."/>
            <person name="Matheny P.B."/>
            <person name="Labbe J."/>
            <person name="Martin F.M."/>
        </authorList>
    </citation>
    <scope>NUCLEOTIDE SEQUENCE</scope>
    <source>
        <strain evidence="1">FP105234-sp</strain>
    </source>
</reference>
<reference evidence="1" key="1">
    <citation type="submission" date="2021-02" db="EMBL/GenBank/DDBJ databases">
        <authorList>
            <consortium name="DOE Joint Genome Institute"/>
            <person name="Ahrendt S."/>
            <person name="Looney B.P."/>
            <person name="Miyauchi S."/>
            <person name="Morin E."/>
            <person name="Drula E."/>
            <person name="Courty P.E."/>
            <person name="Chicoki N."/>
            <person name="Fauchery L."/>
            <person name="Kohler A."/>
            <person name="Kuo A."/>
            <person name="Labutti K."/>
            <person name="Pangilinan J."/>
            <person name="Lipzen A."/>
            <person name="Riley R."/>
            <person name="Andreopoulos W."/>
            <person name="He G."/>
            <person name="Johnson J."/>
            <person name="Barry K.W."/>
            <person name="Grigoriev I.V."/>
            <person name="Nagy L."/>
            <person name="Hibbett D."/>
            <person name="Henrissat B."/>
            <person name="Matheny P.B."/>
            <person name="Labbe J."/>
            <person name="Martin F."/>
        </authorList>
    </citation>
    <scope>NUCLEOTIDE SEQUENCE</scope>
    <source>
        <strain evidence="1">FP105234-sp</strain>
    </source>
</reference>
<keyword evidence="2" id="KW-1185">Reference proteome</keyword>
<gene>
    <name evidence="1" type="ORF">FA95DRAFT_1612350</name>
</gene>
<sequence length="341" mass="37515">MQPEHITFDDGPVELIMSQLPDVLNVSDLSSYMARNMELRDAQSVNAELLAYDYAALTVVPGTLWMMILSTPGAVKLSAGAQGLKESRQTELDCNDALAESTVRFRQNVYEEGAALTESVLMFVRRCIARPFAQHKPTIPAVMLFSDLFIPHLPVLEPFLNALPAPFKWQIAGRPDPDDPDPVSDIGPIAPPSATPRPTDSTDPAALIQFACERKDAGNTEYELREHEHAVQAYTQGIDALDLLEPQHVGAPERRLRAVLLANRAAAHLMGGDVDAVLRDGRAAEEADPTYAKGYIRQARALEFEMQGSEDDDDEWRAVLERGLRCVKGKDASAIRNMLDA</sequence>
<comment type="caution">
    <text evidence="1">The sequence shown here is derived from an EMBL/GenBank/DDBJ whole genome shotgun (WGS) entry which is preliminary data.</text>
</comment>